<dbReference type="PROSITE" id="PS50294">
    <property type="entry name" value="WD_REPEATS_REGION"/>
    <property type="match status" value="5"/>
</dbReference>
<dbReference type="GO" id="GO:0030686">
    <property type="term" value="C:90S preribosome"/>
    <property type="evidence" value="ECO:0007669"/>
    <property type="project" value="TreeGrafter"/>
</dbReference>
<evidence type="ECO:0000256" key="2">
    <source>
        <dbReference type="ARBA" id="ARBA00022574"/>
    </source>
</evidence>
<feature type="repeat" description="WD" evidence="5">
    <location>
        <begin position="371"/>
        <end position="402"/>
    </location>
</feature>
<dbReference type="PROSITE" id="PS50082">
    <property type="entry name" value="WD_REPEATS_2"/>
    <property type="match status" value="7"/>
</dbReference>
<evidence type="ECO:0000259" key="6">
    <source>
        <dbReference type="Pfam" id="PF08625"/>
    </source>
</evidence>
<keyword evidence="4" id="KW-0539">Nucleus</keyword>
<comment type="subcellular location">
    <subcellularLocation>
        <location evidence="1">Nucleus</location>
        <location evidence="1">Nucleolus</location>
    </subcellularLocation>
</comment>
<evidence type="ECO:0000256" key="1">
    <source>
        <dbReference type="ARBA" id="ARBA00004604"/>
    </source>
</evidence>
<keyword evidence="3" id="KW-0677">Repeat</keyword>
<dbReference type="Gene3D" id="2.130.10.10">
    <property type="entry name" value="YVTN repeat-like/Quinoprotein amine dehydrogenase"/>
    <property type="match status" value="3"/>
</dbReference>
<dbReference type="PROSITE" id="PS00678">
    <property type="entry name" value="WD_REPEATS_1"/>
    <property type="match status" value="1"/>
</dbReference>
<keyword evidence="8" id="KW-1185">Reference proteome</keyword>
<dbReference type="GeneID" id="26840370"/>
<protein>
    <recommendedName>
        <fullName evidence="6">U3 small nucleolar RNA-associated protein 13 C-terminal domain-containing protein</fullName>
    </recommendedName>
</protein>
<evidence type="ECO:0000313" key="8">
    <source>
        <dbReference type="Proteomes" id="UP000054251"/>
    </source>
</evidence>
<dbReference type="RefSeq" id="XP_015466978.1">
    <property type="nucleotide sequence ID" value="XM_015612190.1"/>
</dbReference>
<dbReference type="SMART" id="SM00320">
    <property type="entry name" value="WD40"/>
    <property type="match status" value="10"/>
</dbReference>
<sequence length="795" mass="89300">MDSLRTAFVNQDIEPFYIGGISASVSANGEILATPINEDVVITDLSTNEIIHKIEGDGELITNLVITPDAKKLAILSQSQQLRIFDLNEGQISKTFKMSSPVYMSAVDNTSTLFAFGGSDGVITVWDIEGGYVTHSLKGHGVTICSLTFYGELNSSNWKLASGDIMGTVKIWDLVKRKCISTINEHNSAVRGVAFNESGEYFITGGRDQVAIIYNTKNFKALKTFPVKDQIENAGFIELPWSRNNDNLYFYTAGSENILKIWNFDSGKLVAQTTTPLQTNEELMIIDVLELEDNRLMLVISDQTLAFVDTNQYNDESEVVEINIINRIAGNHGTIADIRYVGPDFQFLALATNSPSLRILNPDRPFELNICEGHTDLLNAIDVSLDGMWIATASKDNEARLWRWNDDSFEEYAVFHGHAGAVTAISLPKSSSQEFPPFIITGSSDLTVKKWKVPKPTGSVQVVKTSEYTRRAHEKDINSIDVSPNDEFFATASYDKLGKVWNLESGETVGVLKGHKRGLWDINFCKYDKLIATSSGDKTVKLWSLNDFTCTKTFEGHTNAVQRVRFFNKNQQIISTGADGLIKLWDVKDVAGECLKTIDNHDNRIWALDIKDDGLEMVSADADGQLSIWTDNTDEFLQEQEAQQKTKIEQEQKLTNYITSKDWSSAFLLALTLDHPMRLYNVIKSSINLNEDPNSAIGSFKLEATIGQLASEQLLKFFKKIRDWNVNGKFFEISQKLITVILHKFEIETLIEIPGLMKLVDSIIPYSERHFTRIDDLIEQSFMLDYTVKEMDKLD</sequence>
<dbReference type="InterPro" id="IPR036322">
    <property type="entry name" value="WD40_repeat_dom_sf"/>
</dbReference>
<comment type="caution">
    <text evidence="7">The sequence shown here is derived from an EMBL/GenBank/DDBJ whole genome shotgun (WGS) entry which is preliminary data.</text>
</comment>
<feature type="repeat" description="WD" evidence="5">
    <location>
        <begin position="183"/>
        <end position="224"/>
    </location>
</feature>
<dbReference type="GO" id="GO:0000480">
    <property type="term" value="P:endonucleolytic cleavage in 5'-ETS of tricistronic rRNA transcript (SSU-rRNA, 5.8S rRNA, LSU-rRNA)"/>
    <property type="evidence" value="ECO:0007669"/>
    <property type="project" value="TreeGrafter"/>
</dbReference>
<dbReference type="CDD" id="cd00200">
    <property type="entry name" value="WD40"/>
    <property type="match status" value="1"/>
</dbReference>
<feature type="repeat" description="WD" evidence="5">
    <location>
        <begin position="598"/>
        <end position="639"/>
    </location>
</feature>
<keyword evidence="2 5" id="KW-0853">WD repeat</keyword>
<organism evidence="7 8">
    <name type="scientific">Debaryomyces fabryi</name>
    <dbReference type="NCBI Taxonomy" id="58627"/>
    <lineage>
        <taxon>Eukaryota</taxon>
        <taxon>Fungi</taxon>
        <taxon>Dikarya</taxon>
        <taxon>Ascomycota</taxon>
        <taxon>Saccharomycotina</taxon>
        <taxon>Pichiomycetes</taxon>
        <taxon>Debaryomycetaceae</taxon>
        <taxon>Debaryomyces</taxon>
    </lineage>
</organism>
<dbReference type="SUPFAM" id="SSF50998">
    <property type="entry name" value="Quinoprotein alcohol dehydrogenase-like"/>
    <property type="match status" value="1"/>
</dbReference>
<evidence type="ECO:0000313" key="7">
    <source>
        <dbReference type="EMBL" id="KSA00876.1"/>
    </source>
</evidence>
<evidence type="ECO:0000256" key="3">
    <source>
        <dbReference type="ARBA" id="ARBA00022737"/>
    </source>
</evidence>
<dbReference type="InterPro" id="IPR011047">
    <property type="entry name" value="Quinoprotein_ADH-like_sf"/>
</dbReference>
<dbReference type="InterPro" id="IPR015943">
    <property type="entry name" value="WD40/YVTN_repeat-like_dom_sf"/>
</dbReference>
<dbReference type="InterPro" id="IPR001680">
    <property type="entry name" value="WD40_rpt"/>
</dbReference>
<dbReference type="GO" id="GO:0034511">
    <property type="term" value="F:U3 snoRNA binding"/>
    <property type="evidence" value="ECO:0007669"/>
    <property type="project" value="TreeGrafter"/>
</dbReference>
<dbReference type="PANTHER" id="PTHR19854">
    <property type="entry name" value="TRANSDUCIN BETA-LIKE 3"/>
    <property type="match status" value="1"/>
</dbReference>
<dbReference type="EMBL" id="LMYN01000071">
    <property type="protein sequence ID" value="KSA00876.1"/>
    <property type="molecule type" value="Genomic_DNA"/>
</dbReference>
<dbReference type="GO" id="GO:0000472">
    <property type="term" value="P:endonucleolytic cleavage to generate mature 5'-end of SSU-rRNA from (SSU-rRNA, 5.8S rRNA, LSU-rRNA)"/>
    <property type="evidence" value="ECO:0007669"/>
    <property type="project" value="TreeGrafter"/>
</dbReference>
<dbReference type="InterPro" id="IPR013934">
    <property type="entry name" value="Utp13_C"/>
</dbReference>
<dbReference type="PRINTS" id="PR00320">
    <property type="entry name" value="GPROTEINBRPT"/>
</dbReference>
<feature type="repeat" description="WD" evidence="5">
    <location>
        <begin position="512"/>
        <end position="553"/>
    </location>
</feature>
<feature type="domain" description="U3 small nucleolar RNA-associated protein 13 C-terminal" evidence="6">
    <location>
        <begin position="651"/>
        <end position="791"/>
    </location>
</feature>
<feature type="repeat" description="WD" evidence="5">
    <location>
        <begin position="470"/>
        <end position="511"/>
    </location>
</feature>
<reference evidence="7 8" key="1">
    <citation type="submission" date="2015-11" db="EMBL/GenBank/DDBJ databases">
        <title>The genome of Debaryomyces fabryi.</title>
        <authorList>
            <person name="Tafer H."/>
            <person name="Lopandic K."/>
        </authorList>
    </citation>
    <scope>NUCLEOTIDE SEQUENCE [LARGE SCALE GENOMIC DNA]</scope>
    <source>
        <strain evidence="7 8">CBS 789</strain>
    </source>
</reference>
<dbReference type="OrthoDB" id="5414888at2759"/>
<feature type="repeat" description="WD" evidence="5">
    <location>
        <begin position="95"/>
        <end position="136"/>
    </location>
</feature>
<dbReference type="SUPFAM" id="SSF50978">
    <property type="entry name" value="WD40 repeat-like"/>
    <property type="match status" value="1"/>
</dbReference>
<dbReference type="InterPro" id="IPR019775">
    <property type="entry name" value="WD40_repeat_CS"/>
</dbReference>
<accession>A0A0V1PXQ2</accession>
<proteinExistence type="predicted"/>
<dbReference type="Pfam" id="PF08625">
    <property type="entry name" value="Utp13"/>
    <property type="match status" value="1"/>
</dbReference>
<dbReference type="InterPro" id="IPR020472">
    <property type="entry name" value="WD40_PAC1"/>
</dbReference>
<dbReference type="PANTHER" id="PTHR19854:SF15">
    <property type="entry name" value="TRANSDUCIN BETA-LIKE PROTEIN 3"/>
    <property type="match status" value="1"/>
</dbReference>
<evidence type="ECO:0000256" key="5">
    <source>
        <dbReference type="PROSITE-ProRule" id="PRU00221"/>
    </source>
</evidence>
<gene>
    <name evidence="7" type="ORF">AC631_03361</name>
</gene>
<evidence type="ECO:0000256" key="4">
    <source>
        <dbReference type="ARBA" id="ARBA00023242"/>
    </source>
</evidence>
<name>A0A0V1PXQ2_9ASCO</name>
<dbReference type="Proteomes" id="UP000054251">
    <property type="component" value="Unassembled WGS sequence"/>
</dbReference>
<feature type="repeat" description="WD" evidence="5">
    <location>
        <begin position="554"/>
        <end position="588"/>
    </location>
</feature>
<dbReference type="Pfam" id="PF00400">
    <property type="entry name" value="WD40"/>
    <property type="match status" value="7"/>
</dbReference>
<dbReference type="GO" id="GO:0032040">
    <property type="term" value="C:small-subunit processome"/>
    <property type="evidence" value="ECO:0007669"/>
    <property type="project" value="InterPro"/>
</dbReference>
<dbReference type="AlphaFoldDB" id="A0A0V1PXQ2"/>